<organism evidence="1 2">
    <name type="scientific">Mucor flavus</name>
    <dbReference type="NCBI Taxonomy" id="439312"/>
    <lineage>
        <taxon>Eukaryota</taxon>
        <taxon>Fungi</taxon>
        <taxon>Fungi incertae sedis</taxon>
        <taxon>Mucoromycota</taxon>
        <taxon>Mucoromycotina</taxon>
        <taxon>Mucoromycetes</taxon>
        <taxon>Mucorales</taxon>
        <taxon>Mucorineae</taxon>
        <taxon>Mucoraceae</taxon>
        <taxon>Mucor</taxon>
    </lineage>
</organism>
<proteinExistence type="predicted"/>
<name>A0ABP9Z4N0_9FUNG</name>
<reference evidence="1 2" key="1">
    <citation type="submission" date="2024-04" db="EMBL/GenBank/DDBJ databases">
        <title>genome sequences of Mucor flavus KT1a and Helicostylum pulchrum KT1b strains isolated from the surface of a dry-aged beef.</title>
        <authorList>
            <person name="Toyotome T."/>
            <person name="Hosono M."/>
            <person name="Torimaru M."/>
            <person name="Fukuda K."/>
            <person name="Mikami N."/>
        </authorList>
    </citation>
    <scope>NUCLEOTIDE SEQUENCE [LARGE SCALE GENOMIC DNA]</scope>
    <source>
        <strain evidence="1 2">KT1a</strain>
    </source>
</reference>
<evidence type="ECO:0000313" key="2">
    <source>
        <dbReference type="Proteomes" id="UP001473302"/>
    </source>
</evidence>
<sequence length="80" mass="9125">MLAGDRGYRLGSSLKGHLKYGGVWKPKLRSPYASIAITNKYLTSQTCDFLFKKNINPSKVFKTKNGTFVKENERSVSWHK</sequence>
<keyword evidence="2" id="KW-1185">Reference proteome</keyword>
<accession>A0ABP9Z4N0</accession>
<dbReference type="Proteomes" id="UP001473302">
    <property type="component" value="Unassembled WGS sequence"/>
</dbReference>
<comment type="caution">
    <text evidence="1">The sequence shown here is derived from an EMBL/GenBank/DDBJ whole genome shotgun (WGS) entry which is preliminary data.</text>
</comment>
<evidence type="ECO:0000313" key="1">
    <source>
        <dbReference type="EMBL" id="GAA5814071.1"/>
    </source>
</evidence>
<dbReference type="EMBL" id="BAABUK010000019">
    <property type="protein sequence ID" value="GAA5814071.1"/>
    <property type="molecule type" value="Genomic_DNA"/>
</dbReference>
<protein>
    <submittedName>
        <fullName evidence="1">Uncharacterized protein</fullName>
    </submittedName>
</protein>
<gene>
    <name evidence="1" type="ORF">MFLAVUS_007561</name>
</gene>